<accession>A0A5D3YPJ1</accession>
<dbReference type="Gene3D" id="3.40.50.10600">
    <property type="entry name" value="SpoIIaa-like domains"/>
    <property type="match status" value="1"/>
</dbReference>
<name>A0A5D3YPJ1_9BACT</name>
<dbReference type="InterPro" id="IPR021866">
    <property type="entry name" value="SpoIIAA-like"/>
</dbReference>
<dbReference type="OrthoDB" id="9811577at2"/>
<dbReference type="InterPro" id="IPR038396">
    <property type="entry name" value="SpoIIAA-like_sf"/>
</dbReference>
<evidence type="ECO:0000313" key="1">
    <source>
        <dbReference type="EMBL" id="TYP94953.1"/>
    </source>
</evidence>
<gene>
    <name evidence="1" type="ORF">LX73_0247</name>
</gene>
<dbReference type="Proteomes" id="UP000324595">
    <property type="component" value="Unassembled WGS sequence"/>
</dbReference>
<dbReference type="InterPro" id="IPR036513">
    <property type="entry name" value="STAS_dom_sf"/>
</dbReference>
<dbReference type="SUPFAM" id="SSF52091">
    <property type="entry name" value="SpoIIaa-like"/>
    <property type="match status" value="1"/>
</dbReference>
<proteinExistence type="predicted"/>
<protein>
    <submittedName>
        <fullName evidence="1">SpoIIAA-like</fullName>
    </submittedName>
</protein>
<evidence type="ECO:0000313" key="2">
    <source>
        <dbReference type="Proteomes" id="UP000324595"/>
    </source>
</evidence>
<dbReference type="RefSeq" id="WP_148897641.1">
    <property type="nucleotide sequence ID" value="NZ_VNHY01000001.1"/>
</dbReference>
<sequence>MIEVNDHTDDDILAIKASGKLSKEDLDHLEPALNKFTTASDDPHLIMILEDFEGWQDTAALWKDLQLDVEYIGYFDRIAVVGEKKWQKWGTKLVDPITKEEMQFFSIDQAGNAREWLKQNHN</sequence>
<comment type="caution">
    <text evidence="1">The sequence shown here is derived from an EMBL/GenBank/DDBJ whole genome shotgun (WGS) entry which is preliminary data.</text>
</comment>
<dbReference type="EMBL" id="VNHY01000001">
    <property type="protein sequence ID" value="TYP94953.1"/>
    <property type="molecule type" value="Genomic_DNA"/>
</dbReference>
<keyword evidence="2" id="KW-1185">Reference proteome</keyword>
<reference evidence="1 2" key="1">
    <citation type="submission" date="2019-07" db="EMBL/GenBank/DDBJ databases">
        <title>Genomic Encyclopedia of Archaeal and Bacterial Type Strains, Phase II (KMG-II): from individual species to whole genera.</title>
        <authorList>
            <person name="Goeker M."/>
        </authorList>
    </citation>
    <scope>NUCLEOTIDE SEQUENCE [LARGE SCALE GENOMIC DNA]</scope>
    <source>
        <strain evidence="1 2">DSM 21935</strain>
    </source>
</reference>
<dbReference type="AlphaFoldDB" id="A0A5D3YPJ1"/>
<dbReference type="Pfam" id="PF11964">
    <property type="entry name" value="SpoIIAA-like"/>
    <property type="match status" value="1"/>
</dbReference>
<organism evidence="1 2">
    <name type="scientific">Fodinibius salinus</name>
    <dbReference type="NCBI Taxonomy" id="860790"/>
    <lineage>
        <taxon>Bacteria</taxon>
        <taxon>Pseudomonadati</taxon>
        <taxon>Balneolota</taxon>
        <taxon>Balneolia</taxon>
        <taxon>Balneolales</taxon>
        <taxon>Balneolaceae</taxon>
        <taxon>Fodinibius</taxon>
    </lineage>
</organism>